<evidence type="ECO:0000313" key="2">
    <source>
        <dbReference type="Proteomes" id="UP001151760"/>
    </source>
</evidence>
<gene>
    <name evidence="1" type="ORF">Tco_1079057</name>
</gene>
<reference evidence="1" key="2">
    <citation type="submission" date="2022-01" db="EMBL/GenBank/DDBJ databases">
        <authorList>
            <person name="Yamashiro T."/>
            <person name="Shiraishi A."/>
            <person name="Satake H."/>
            <person name="Nakayama K."/>
        </authorList>
    </citation>
    <scope>NUCLEOTIDE SEQUENCE</scope>
</reference>
<evidence type="ECO:0000313" key="1">
    <source>
        <dbReference type="EMBL" id="GJT90212.1"/>
    </source>
</evidence>
<comment type="caution">
    <text evidence="1">The sequence shown here is derived from an EMBL/GenBank/DDBJ whole genome shotgun (WGS) entry which is preliminary data.</text>
</comment>
<sequence>MNIDQDIHMIMVDDNVRNQFRENAVQNVGHLVRQNARRESLCQKLHSKAKEKGCCLSSDTTTDCSKDKAGIQLNYEEFDFLAVASAYDEIEKVTANRNLQDNLQQASTSEEQYTELLEPIPKPHQVQQNDSNVISAVSSVEQSGRTVEQHPANVEETQADESLAKHKALELEIKRILRAVVSQDIMSIVQNPSTVDISDLQTELDRTKEKLENCIIKKEKEYDVLWNDWYKKCEECKYDKISYGKAYNDTEQKIERLQAHLGDQKGKSKDTPYVSNTLDPLSQKQENENVELEFQVLNYAKENEHLKTTYKNLFDSINVTRTQTKLLTNSLQEQLHDTIYEDAKLRA</sequence>
<dbReference type="Proteomes" id="UP001151760">
    <property type="component" value="Unassembled WGS sequence"/>
</dbReference>
<organism evidence="1 2">
    <name type="scientific">Tanacetum coccineum</name>
    <dbReference type="NCBI Taxonomy" id="301880"/>
    <lineage>
        <taxon>Eukaryota</taxon>
        <taxon>Viridiplantae</taxon>
        <taxon>Streptophyta</taxon>
        <taxon>Embryophyta</taxon>
        <taxon>Tracheophyta</taxon>
        <taxon>Spermatophyta</taxon>
        <taxon>Magnoliopsida</taxon>
        <taxon>eudicotyledons</taxon>
        <taxon>Gunneridae</taxon>
        <taxon>Pentapetalae</taxon>
        <taxon>asterids</taxon>
        <taxon>campanulids</taxon>
        <taxon>Asterales</taxon>
        <taxon>Asteraceae</taxon>
        <taxon>Asteroideae</taxon>
        <taxon>Anthemideae</taxon>
        <taxon>Anthemidinae</taxon>
        <taxon>Tanacetum</taxon>
    </lineage>
</organism>
<reference evidence="1" key="1">
    <citation type="journal article" date="2022" name="Int. J. Mol. Sci.">
        <title>Draft Genome of Tanacetum Coccineum: Genomic Comparison of Closely Related Tanacetum-Family Plants.</title>
        <authorList>
            <person name="Yamashiro T."/>
            <person name="Shiraishi A."/>
            <person name="Nakayama K."/>
            <person name="Satake H."/>
        </authorList>
    </citation>
    <scope>NUCLEOTIDE SEQUENCE</scope>
</reference>
<dbReference type="EMBL" id="BQNB010019901">
    <property type="protein sequence ID" value="GJT90212.1"/>
    <property type="molecule type" value="Genomic_DNA"/>
</dbReference>
<protein>
    <submittedName>
        <fullName evidence="1">Uncharacterized protein</fullName>
    </submittedName>
</protein>
<name>A0ABQ5HQT8_9ASTR</name>
<proteinExistence type="predicted"/>
<keyword evidence="2" id="KW-1185">Reference proteome</keyword>
<accession>A0ABQ5HQT8</accession>